<dbReference type="Proteomes" id="UP001055439">
    <property type="component" value="Chromosome 1"/>
</dbReference>
<keyword evidence="3 7" id="KW-0812">Transmembrane</keyword>
<feature type="transmembrane region" description="Helical" evidence="7">
    <location>
        <begin position="363"/>
        <end position="382"/>
    </location>
</feature>
<evidence type="ECO:0000313" key="10">
    <source>
        <dbReference type="Proteomes" id="UP001055439"/>
    </source>
</evidence>
<dbReference type="PROSITE" id="PS50850">
    <property type="entry name" value="MFS"/>
    <property type="match status" value="1"/>
</dbReference>
<dbReference type="PANTHER" id="PTHR23515">
    <property type="entry name" value="HIGH-AFFINITY NITRATE TRANSPORTER 2.3"/>
    <property type="match status" value="1"/>
</dbReference>
<dbReference type="FunFam" id="1.20.1250.20:FF:000411">
    <property type="entry name" value="Probable high-affinity nitrate transporter 2.4"/>
    <property type="match status" value="1"/>
</dbReference>
<feature type="transmembrane region" description="Helical" evidence="7">
    <location>
        <begin position="197"/>
        <end position="217"/>
    </location>
</feature>
<feature type="transmembrane region" description="Helical" evidence="7">
    <location>
        <begin position="284"/>
        <end position="308"/>
    </location>
</feature>
<evidence type="ECO:0000256" key="4">
    <source>
        <dbReference type="ARBA" id="ARBA00022989"/>
    </source>
</evidence>
<feature type="transmembrane region" description="Helical" evidence="7">
    <location>
        <begin position="165"/>
        <end position="185"/>
    </location>
</feature>
<reference evidence="9" key="1">
    <citation type="submission" date="2022-05" db="EMBL/GenBank/DDBJ databases">
        <title>The Musa troglodytarum L. genome provides insights into the mechanism of non-climacteric behaviour and enrichment of carotenoids.</title>
        <authorList>
            <person name="Wang J."/>
        </authorList>
    </citation>
    <scope>NUCLEOTIDE SEQUENCE</scope>
    <source>
        <tissue evidence="9">Leaf</tissue>
    </source>
</reference>
<organism evidence="9 10">
    <name type="scientific">Musa troglodytarum</name>
    <name type="common">fe'i banana</name>
    <dbReference type="NCBI Taxonomy" id="320322"/>
    <lineage>
        <taxon>Eukaryota</taxon>
        <taxon>Viridiplantae</taxon>
        <taxon>Streptophyta</taxon>
        <taxon>Embryophyta</taxon>
        <taxon>Tracheophyta</taxon>
        <taxon>Spermatophyta</taxon>
        <taxon>Magnoliopsida</taxon>
        <taxon>Liliopsida</taxon>
        <taxon>Zingiberales</taxon>
        <taxon>Musaceae</taxon>
        <taxon>Musa</taxon>
    </lineage>
</organism>
<dbReference type="CDD" id="cd17341">
    <property type="entry name" value="MFS_NRT2_like"/>
    <property type="match status" value="1"/>
</dbReference>
<keyword evidence="6 7" id="KW-0472">Membrane</keyword>
<dbReference type="SUPFAM" id="SSF103473">
    <property type="entry name" value="MFS general substrate transporter"/>
    <property type="match status" value="1"/>
</dbReference>
<evidence type="ECO:0000256" key="5">
    <source>
        <dbReference type="ARBA" id="ARBA00023063"/>
    </source>
</evidence>
<feature type="transmembrane region" description="Helical" evidence="7">
    <location>
        <begin position="394"/>
        <end position="413"/>
    </location>
</feature>
<dbReference type="InterPro" id="IPR036259">
    <property type="entry name" value="MFS_trans_sf"/>
</dbReference>
<comment type="similarity">
    <text evidence="2">Belongs to the major facilitator superfamily. Nitrate/nitrite porter (TC 2.A.1.8) family.</text>
</comment>
<dbReference type="InterPro" id="IPR020846">
    <property type="entry name" value="MFS_dom"/>
</dbReference>
<feature type="transmembrane region" description="Helical" evidence="7">
    <location>
        <begin position="100"/>
        <end position="119"/>
    </location>
</feature>
<feature type="transmembrane region" description="Helical" evidence="7">
    <location>
        <begin position="126"/>
        <end position="145"/>
    </location>
</feature>
<accession>A0A9E7EAZ3</accession>
<name>A0A9E7EAZ3_9LILI</name>
<protein>
    <submittedName>
        <fullName evidence="9">Nitrate transporter</fullName>
    </submittedName>
</protein>
<keyword evidence="5" id="KW-0534">Nitrate assimilation</keyword>
<evidence type="ECO:0000256" key="2">
    <source>
        <dbReference type="ARBA" id="ARBA00008432"/>
    </source>
</evidence>
<gene>
    <name evidence="9" type="ORF">MUK42_09443</name>
</gene>
<evidence type="ECO:0000313" key="9">
    <source>
        <dbReference type="EMBL" id="URD73870.1"/>
    </source>
</evidence>
<sequence>MQEKVEVSKFALPVDEEHKATELRLLSAAGPHMRAFHLAWLSLFTCYFSTFATPPLLPVLRRHLHLSPVDVAHAGVASVSGIIVARLAMGPACDLLGPRVASAALALLTAPAVYAASAVSSPTGFIVLRFVAGLSLANFVANQYWMSSMFAPGVVGRANGVSAGWANAGSGAAQFLMPLAYSCILRLSGSPSFSWRAAFLLPATLQVVGALAVLAFGQDLPDGNFVSFSRSQEKRSSRKPTSKEGFWVVVADGLGNYRGWILCLTYGYCYGVELAMENVVAQYFYGRFGLGVEAAGLVAACFGMANVVSRPAGGMISDAMGRRMSSLGASMAVMCCFAFFVQAASGLTYGVVPFVSKRSLGMISGMTGSGGALGGVVIQLLFFSGTKYSKETGISLMGVMVLVCTLPVSLIYFPQWGGMFCGPSTSEDDDPEEDYHLLK</sequence>
<dbReference type="EMBL" id="CP097502">
    <property type="protein sequence ID" value="URD73870.1"/>
    <property type="molecule type" value="Genomic_DNA"/>
</dbReference>
<dbReference type="AlphaFoldDB" id="A0A9E7EAZ3"/>
<feature type="domain" description="Major facilitator superfamily (MFS) profile" evidence="8">
    <location>
        <begin position="35"/>
        <end position="439"/>
    </location>
</feature>
<keyword evidence="4 7" id="KW-1133">Transmembrane helix</keyword>
<evidence type="ECO:0000256" key="6">
    <source>
        <dbReference type="ARBA" id="ARBA00023136"/>
    </source>
</evidence>
<feature type="transmembrane region" description="Helical" evidence="7">
    <location>
        <begin position="329"/>
        <end position="351"/>
    </location>
</feature>
<comment type="subcellular location">
    <subcellularLocation>
        <location evidence="1">Membrane</location>
        <topology evidence="1">Multi-pass membrane protein</topology>
    </subcellularLocation>
</comment>
<dbReference type="Gene3D" id="1.20.1250.20">
    <property type="entry name" value="MFS general substrate transporter like domains"/>
    <property type="match status" value="3"/>
</dbReference>
<evidence type="ECO:0000256" key="7">
    <source>
        <dbReference type="SAM" id="Phobius"/>
    </source>
</evidence>
<dbReference type="PROSITE" id="PS00216">
    <property type="entry name" value="SUGAR_TRANSPORT_1"/>
    <property type="match status" value="1"/>
</dbReference>
<dbReference type="OrthoDB" id="434240at2759"/>
<dbReference type="GO" id="GO:0016020">
    <property type="term" value="C:membrane"/>
    <property type="evidence" value="ECO:0007669"/>
    <property type="project" value="UniProtKB-SubCell"/>
</dbReference>
<dbReference type="InterPro" id="IPR011701">
    <property type="entry name" value="MFS"/>
</dbReference>
<proteinExistence type="inferred from homology"/>
<dbReference type="InterPro" id="IPR005829">
    <property type="entry name" value="Sugar_transporter_CS"/>
</dbReference>
<evidence type="ECO:0000256" key="1">
    <source>
        <dbReference type="ARBA" id="ARBA00004141"/>
    </source>
</evidence>
<evidence type="ECO:0000256" key="3">
    <source>
        <dbReference type="ARBA" id="ARBA00022692"/>
    </source>
</evidence>
<dbReference type="Pfam" id="PF07690">
    <property type="entry name" value="MFS_1"/>
    <property type="match status" value="1"/>
</dbReference>
<feature type="transmembrane region" description="Helical" evidence="7">
    <location>
        <begin position="35"/>
        <end position="57"/>
    </location>
</feature>
<dbReference type="GO" id="GO:0042128">
    <property type="term" value="P:nitrate assimilation"/>
    <property type="evidence" value="ECO:0007669"/>
    <property type="project" value="UniProtKB-KW"/>
</dbReference>
<dbReference type="GO" id="GO:0015112">
    <property type="term" value="F:nitrate transmembrane transporter activity"/>
    <property type="evidence" value="ECO:0007669"/>
    <property type="project" value="InterPro"/>
</dbReference>
<keyword evidence="10" id="KW-1185">Reference proteome</keyword>
<dbReference type="InterPro" id="IPR044772">
    <property type="entry name" value="NO3_transporter"/>
</dbReference>
<evidence type="ECO:0000259" key="8">
    <source>
        <dbReference type="PROSITE" id="PS50850"/>
    </source>
</evidence>